<evidence type="ECO:0000313" key="1">
    <source>
        <dbReference type="EMBL" id="KAI8028097.1"/>
    </source>
</evidence>
<keyword evidence="2" id="KW-1185">Reference proteome</keyword>
<accession>A0ACC0IQA4</accession>
<comment type="caution">
    <text evidence="1">The sequence shown here is derived from an EMBL/GenBank/DDBJ whole genome shotgun (WGS) entry which is preliminary data.</text>
</comment>
<evidence type="ECO:0000313" key="2">
    <source>
        <dbReference type="Proteomes" id="UP001060215"/>
    </source>
</evidence>
<dbReference type="Proteomes" id="UP001060215">
    <property type="component" value="Chromosome 3"/>
</dbReference>
<organism evidence="1 2">
    <name type="scientific">Camellia lanceoleosa</name>
    <dbReference type="NCBI Taxonomy" id="1840588"/>
    <lineage>
        <taxon>Eukaryota</taxon>
        <taxon>Viridiplantae</taxon>
        <taxon>Streptophyta</taxon>
        <taxon>Embryophyta</taxon>
        <taxon>Tracheophyta</taxon>
        <taxon>Spermatophyta</taxon>
        <taxon>Magnoliopsida</taxon>
        <taxon>eudicotyledons</taxon>
        <taxon>Gunneridae</taxon>
        <taxon>Pentapetalae</taxon>
        <taxon>asterids</taxon>
        <taxon>Ericales</taxon>
        <taxon>Theaceae</taxon>
        <taxon>Camellia</taxon>
    </lineage>
</organism>
<reference evidence="1 2" key="1">
    <citation type="journal article" date="2022" name="Plant J.">
        <title>Chromosome-level genome of Camellia lanceoleosa provides a valuable resource for understanding genome evolution and self-incompatibility.</title>
        <authorList>
            <person name="Gong W."/>
            <person name="Xiao S."/>
            <person name="Wang L."/>
            <person name="Liao Z."/>
            <person name="Chang Y."/>
            <person name="Mo W."/>
            <person name="Hu G."/>
            <person name="Li W."/>
            <person name="Zhao G."/>
            <person name="Zhu H."/>
            <person name="Hu X."/>
            <person name="Ji K."/>
            <person name="Xiang X."/>
            <person name="Song Q."/>
            <person name="Yuan D."/>
            <person name="Jin S."/>
            <person name="Zhang L."/>
        </authorList>
    </citation>
    <scope>NUCLEOTIDE SEQUENCE [LARGE SCALE GENOMIC DNA]</scope>
    <source>
        <strain evidence="1">SQ_2022a</strain>
    </source>
</reference>
<sequence>MDSDDKENAYSGHECEAVDSDDKENALASDGNRCEASSGRKIFCKQETNEITKKVNQTQDKKLKEGLTVDTTGAQGVKYRKPKPTNPKPFKLRTDERGILKEANLERKMQALVPHKDIVAASTLPSRSLHKKHGNEIQRNEKCLEQRK</sequence>
<name>A0ACC0IQA4_9ERIC</name>
<gene>
    <name evidence="1" type="ORF">LOK49_LG02G03246</name>
</gene>
<dbReference type="EMBL" id="CM045760">
    <property type="protein sequence ID" value="KAI8028097.1"/>
    <property type="molecule type" value="Genomic_DNA"/>
</dbReference>
<protein>
    <submittedName>
        <fullName evidence="1">Uncharacterized protein</fullName>
    </submittedName>
</protein>
<proteinExistence type="predicted"/>